<dbReference type="EMBL" id="FWXB01000009">
    <property type="protein sequence ID" value="SMC12701.1"/>
    <property type="molecule type" value="Genomic_DNA"/>
</dbReference>
<feature type="transmembrane region" description="Helical" evidence="13">
    <location>
        <begin position="541"/>
        <end position="561"/>
    </location>
</feature>
<keyword evidence="7 13" id="KW-0653">Protein transport</keyword>
<evidence type="ECO:0000259" key="16">
    <source>
        <dbReference type="Pfam" id="PF14849"/>
    </source>
</evidence>
<dbReference type="Gene3D" id="2.70.98.90">
    <property type="match status" value="1"/>
</dbReference>
<evidence type="ECO:0000256" key="7">
    <source>
        <dbReference type="ARBA" id="ARBA00022927"/>
    </source>
</evidence>
<dbReference type="PRINTS" id="PR01900">
    <property type="entry name" value="YIDCPROTEIN"/>
</dbReference>
<dbReference type="Pfam" id="PF14849">
    <property type="entry name" value="YidC_periplas"/>
    <property type="match status" value="1"/>
</dbReference>
<keyword evidence="10 13" id="KW-0143">Chaperone</keyword>
<keyword evidence="9 13" id="KW-0472">Membrane</keyword>
<evidence type="ECO:0000313" key="17">
    <source>
        <dbReference type="EMBL" id="SMC12701.1"/>
    </source>
</evidence>
<feature type="domain" description="Membrane insertase YidC N-terminal" evidence="16">
    <location>
        <begin position="79"/>
        <end position="361"/>
    </location>
</feature>
<evidence type="ECO:0000256" key="2">
    <source>
        <dbReference type="ARBA" id="ARBA00010527"/>
    </source>
</evidence>
<evidence type="ECO:0000256" key="6">
    <source>
        <dbReference type="ARBA" id="ARBA00022692"/>
    </source>
</evidence>
<keyword evidence="8 13" id="KW-1133">Transmembrane helix</keyword>
<dbReference type="PANTHER" id="PTHR12428">
    <property type="entry name" value="OXA1"/>
    <property type="match status" value="1"/>
</dbReference>
<evidence type="ECO:0000256" key="1">
    <source>
        <dbReference type="ARBA" id="ARBA00004429"/>
    </source>
</evidence>
<dbReference type="AlphaFoldDB" id="A0A1X7BST4"/>
<dbReference type="HAMAP" id="MF_01810">
    <property type="entry name" value="YidC_type1"/>
    <property type="match status" value="1"/>
</dbReference>
<evidence type="ECO:0000256" key="9">
    <source>
        <dbReference type="ARBA" id="ARBA00023136"/>
    </source>
</evidence>
<dbReference type="Proteomes" id="UP000193224">
    <property type="component" value="Unassembled WGS sequence"/>
</dbReference>
<keyword evidence="6 13" id="KW-0812">Transmembrane</keyword>
<evidence type="ECO:0000256" key="11">
    <source>
        <dbReference type="ARBA" id="ARBA00033245"/>
    </source>
</evidence>
<comment type="subcellular location">
    <subcellularLocation>
        <location evidence="1">Cell inner membrane</location>
        <topology evidence="1">Multi-pass membrane protein</topology>
    </subcellularLocation>
    <subcellularLocation>
        <location evidence="13">Cell membrane</location>
        <topology evidence="13">Multi-pass membrane protein</topology>
    </subcellularLocation>
</comment>
<dbReference type="InterPro" id="IPR001708">
    <property type="entry name" value="YidC/ALB3/OXA1/COX18"/>
</dbReference>
<evidence type="ECO:0000256" key="4">
    <source>
        <dbReference type="ARBA" id="ARBA00022448"/>
    </source>
</evidence>
<keyword evidence="5 13" id="KW-1003">Cell membrane</keyword>
<keyword evidence="4 13" id="KW-0813">Transport</keyword>
<dbReference type="NCBIfam" id="TIGR03593">
    <property type="entry name" value="yidC_nterm"/>
    <property type="match status" value="1"/>
</dbReference>
<dbReference type="NCBIfam" id="NF002353">
    <property type="entry name" value="PRK01318.1-4"/>
    <property type="match status" value="1"/>
</dbReference>
<gene>
    <name evidence="13 17" type="primary">yidC</name>
    <name evidence="17" type="ORF">ROA7745_02531</name>
</gene>
<dbReference type="InterPro" id="IPR028055">
    <property type="entry name" value="YidC/Oxa/ALB_C"/>
</dbReference>
<feature type="domain" description="Membrane insertase YidC/Oxa/ALB C-terminal" evidence="15">
    <location>
        <begin position="372"/>
        <end position="575"/>
    </location>
</feature>
<dbReference type="PRINTS" id="PR00701">
    <property type="entry name" value="60KDINNERMP"/>
</dbReference>
<dbReference type="GO" id="GO:0015031">
    <property type="term" value="P:protein transport"/>
    <property type="evidence" value="ECO:0007669"/>
    <property type="project" value="UniProtKB-KW"/>
</dbReference>
<evidence type="ECO:0000256" key="5">
    <source>
        <dbReference type="ARBA" id="ARBA00022475"/>
    </source>
</evidence>
<evidence type="ECO:0000256" key="13">
    <source>
        <dbReference type="HAMAP-Rule" id="MF_01810"/>
    </source>
</evidence>
<dbReference type="NCBIfam" id="TIGR03592">
    <property type="entry name" value="yidC_oxa1_cterm"/>
    <property type="match status" value="1"/>
</dbReference>
<dbReference type="InterPro" id="IPR028053">
    <property type="entry name" value="Membr_insert_YidC_N"/>
</dbReference>
<dbReference type="InterPro" id="IPR038221">
    <property type="entry name" value="YidC_periplasmic_sf"/>
</dbReference>
<dbReference type="PANTHER" id="PTHR12428:SF65">
    <property type="entry name" value="CYTOCHROME C OXIDASE ASSEMBLY PROTEIN COX18, MITOCHONDRIAL"/>
    <property type="match status" value="1"/>
</dbReference>
<dbReference type="OrthoDB" id="9780552at2"/>
<comment type="subunit">
    <text evidence="13">Interacts with the Sec translocase complex via SecD. Specifically interacts with transmembrane segments of nascent integral membrane proteins during membrane integration.</text>
</comment>
<dbReference type="InterPro" id="IPR047196">
    <property type="entry name" value="YidC_ALB_C"/>
</dbReference>
<evidence type="ECO:0000256" key="14">
    <source>
        <dbReference type="SAM" id="MobiDB-lite"/>
    </source>
</evidence>
<dbReference type="InterPro" id="IPR019998">
    <property type="entry name" value="Membr_insert_YidC"/>
</dbReference>
<protein>
    <recommendedName>
        <fullName evidence="3 13">Membrane protein insertase YidC</fullName>
    </recommendedName>
    <alternativeName>
        <fullName evidence="12 13">Foldase YidC</fullName>
    </alternativeName>
    <alternativeName>
        <fullName evidence="11 13">Membrane integrase YidC</fullName>
    </alternativeName>
    <alternativeName>
        <fullName evidence="13">Membrane protein YidC</fullName>
    </alternativeName>
</protein>
<feature type="transmembrane region" description="Helical" evidence="13">
    <location>
        <begin position="372"/>
        <end position="392"/>
    </location>
</feature>
<dbReference type="CDD" id="cd19961">
    <property type="entry name" value="EcYidC-like_peri"/>
    <property type="match status" value="1"/>
</dbReference>
<evidence type="ECO:0000259" key="15">
    <source>
        <dbReference type="Pfam" id="PF02096"/>
    </source>
</evidence>
<accession>A0A1X7BST4</accession>
<dbReference type="GO" id="GO:0051205">
    <property type="term" value="P:protein insertion into membrane"/>
    <property type="evidence" value="ECO:0007669"/>
    <property type="project" value="TreeGrafter"/>
</dbReference>
<dbReference type="GO" id="GO:0032977">
    <property type="term" value="F:membrane insertase activity"/>
    <property type="evidence" value="ECO:0007669"/>
    <property type="project" value="InterPro"/>
</dbReference>
<dbReference type="RefSeq" id="WP_085800655.1">
    <property type="nucleotide sequence ID" value="NZ_FWXB01000009.1"/>
</dbReference>
<evidence type="ECO:0000256" key="8">
    <source>
        <dbReference type="ARBA" id="ARBA00022989"/>
    </source>
</evidence>
<evidence type="ECO:0000256" key="3">
    <source>
        <dbReference type="ARBA" id="ARBA00015325"/>
    </source>
</evidence>
<feature type="transmembrane region" description="Helical" evidence="13">
    <location>
        <begin position="501"/>
        <end position="520"/>
    </location>
</feature>
<name>A0A1X7BST4_9RHOB</name>
<keyword evidence="18" id="KW-1185">Reference proteome</keyword>
<sequence length="600" mass="66381">MDDQNKNLILATALSFLVIMTWFVLFPPPEQTVDPNAPATSETAESTEAVTTPTASTTGGTASTVAADNGETEVADAPRLSIDTPSLEGSLSLQGGRIDQLSLKNYRQTLKPGSDIVELLQPVGSDAPYYALFGWAPGAGLTPDQVPNANTIWTVETGDTLTPDTPVTLIWDNGAGLSFRRQISVDTDFMFGITQTVENNGENSSSLAPYGILVRHGEPADLKNFFILHEGGIRMVDGELAETDYDDFEPANARTTENVTETGWTGFTDHYWMTTLIPDANSGARFSTYQNSRSGIYQADAALGTQTVAPGQSVSAHTRLFAGAKEWETIRTYQNEEGVEGFLDSIDWGWFFFLTKPIFWLLHNLNALIGNMGWSIIALTLIIKAALLPLAFKSYVSMAKMKELQPEMEKIKERAGDDRQALQKEMMALYKKEKVNPASGCLPILLQIPIFFSLYKVIFVTLELRHAPWIGWIKDLSAPDPSTIYNLWGIFPWAGPEPGSILALIFIGILPLILGISMWLQQKLNPAPTDPTQQMIFAWMPWVFMFMLGSFASGLVVYWIANNMITFSQQYLIMRSQGYKPDVFGNILSSFKRKPKSDDK</sequence>
<feature type="transmembrane region" description="Helical" evidence="13">
    <location>
        <begin position="7"/>
        <end position="26"/>
    </location>
</feature>
<dbReference type="GO" id="GO:0005886">
    <property type="term" value="C:plasma membrane"/>
    <property type="evidence" value="ECO:0007669"/>
    <property type="project" value="UniProtKB-SubCell"/>
</dbReference>
<comment type="similarity">
    <text evidence="2 13">Belongs to the OXA1/ALB3/YidC family. Type 1 subfamily.</text>
</comment>
<feature type="region of interest" description="Disordered" evidence="14">
    <location>
        <begin position="34"/>
        <end position="75"/>
    </location>
</feature>
<evidence type="ECO:0000256" key="12">
    <source>
        <dbReference type="ARBA" id="ARBA00033342"/>
    </source>
</evidence>
<reference evidence="17 18" key="1">
    <citation type="submission" date="2017-03" db="EMBL/GenBank/DDBJ databases">
        <authorList>
            <person name="Afonso C.L."/>
            <person name="Miller P.J."/>
            <person name="Scott M.A."/>
            <person name="Spackman E."/>
            <person name="Goraichik I."/>
            <person name="Dimitrov K.M."/>
            <person name="Suarez D.L."/>
            <person name="Swayne D.E."/>
        </authorList>
    </citation>
    <scope>NUCLEOTIDE SEQUENCE [LARGE SCALE GENOMIC DNA]</scope>
    <source>
        <strain evidence="17 18">CECT 7745</strain>
    </source>
</reference>
<evidence type="ECO:0000313" key="18">
    <source>
        <dbReference type="Proteomes" id="UP000193224"/>
    </source>
</evidence>
<proteinExistence type="inferred from homology"/>
<dbReference type="CDD" id="cd20070">
    <property type="entry name" value="5TM_YidC_Alb3"/>
    <property type="match status" value="1"/>
</dbReference>
<dbReference type="Pfam" id="PF02096">
    <property type="entry name" value="60KD_IMP"/>
    <property type="match status" value="1"/>
</dbReference>
<evidence type="ECO:0000256" key="10">
    <source>
        <dbReference type="ARBA" id="ARBA00023186"/>
    </source>
</evidence>
<comment type="function">
    <text evidence="13">Required for the insertion and/or proper folding and/or complex formation of integral membrane proteins into the membrane. Involved in integration of membrane proteins that insert both dependently and independently of the Sec translocase complex, as well as at least some lipoproteins. Aids folding of multispanning membrane proteins.</text>
</comment>
<feature type="compositionally biased region" description="Low complexity" evidence="14">
    <location>
        <begin position="37"/>
        <end position="67"/>
    </location>
</feature>
<organism evidence="17 18">
    <name type="scientific">Roseovarius aestuarii</name>
    <dbReference type="NCBI Taxonomy" id="475083"/>
    <lineage>
        <taxon>Bacteria</taxon>
        <taxon>Pseudomonadati</taxon>
        <taxon>Pseudomonadota</taxon>
        <taxon>Alphaproteobacteria</taxon>
        <taxon>Rhodobacterales</taxon>
        <taxon>Roseobacteraceae</taxon>
        <taxon>Roseovarius</taxon>
    </lineage>
</organism>